<accession>A0A9W4SZB3</accession>
<organism evidence="1 2">
    <name type="scientific">Funneliformis geosporum</name>
    <dbReference type="NCBI Taxonomy" id="1117311"/>
    <lineage>
        <taxon>Eukaryota</taxon>
        <taxon>Fungi</taxon>
        <taxon>Fungi incertae sedis</taxon>
        <taxon>Mucoromycota</taxon>
        <taxon>Glomeromycotina</taxon>
        <taxon>Glomeromycetes</taxon>
        <taxon>Glomerales</taxon>
        <taxon>Glomeraceae</taxon>
        <taxon>Funneliformis</taxon>
    </lineage>
</organism>
<protein>
    <submittedName>
        <fullName evidence="1">6419_t:CDS:1</fullName>
    </submittedName>
</protein>
<dbReference type="SUPFAM" id="SSF56672">
    <property type="entry name" value="DNA/RNA polymerases"/>
    <property type="match status" value="1"/>
</dbReference>
<reference evidence="1" key="1">
    <citation type="submission" date="2022-08" db="EMBL/GenBank/DDBJ databases">
        <authorList>
            <person name="Kallberg Y."/>
            <person name="Tangrot J."/>
            <person name="Rosling A."/>
        </authorList>
    </citation>
    <scope>NUCLEOTIDE SEQUENCE</scope>
    <source>
        <strain evidence="1">Wild A</strain>
    </source>
</reference>
<dbReference type="EMBL" id="CAMKVN010003994">
    <property type="protein sequence ID" value="CAI2186071.1"/>
    <property type="molecule type" value="Genomic_DNA"/>
</dbReference>
<dbReference type="InterPro" id="IPR043502">
    <property type="entry name" value="DNA/RNA_pol_sf"/>
</dbReference>
<dbReference type="Proteomes" id="UP001153678">
    <property type="component" value="Unassembled WGS sequence"/>
</dbReference>
<dbReference type="AlphaFoldDB" id="A0A9W4SZB3"/>
<dbReference type="Gene3D" id="3.90.1600.10">
    <property type="entry name" value="Palm domain of DNA polymerase"/>
    <property type="match status" value="1"/>
</dbReference>
<evidence type="ECO:0000313" key="2">
    <source>
        <dbReference type="Proteomes" id="UP001153678"/>
    </source>
</evidence>
<sequence length="371" mass="43004">MAKHMREIAEYCIIDALRMKVSNLLSPNAWRKGILTSTISEKTKTESFLGTYVFPPIKGLENKHPVTNAEQNALKVFMNTFYGKARDSKPSFFLCELARGVTSAGQRNIKLVADFVKRKEFGIKYVNTDSLYLICPEEYFQKCDEAYDSGNRISKEVYWSRIVEISIVEMEKLHVDVNFFLKENNGSSYLKISRKKCIMKESTRINNTHTLKQVVEDVFKETIRDISQINLNGVVKTAVWKPNKNNKSGLTPDPYLYQIPEPGEWFEYVIVENNSSKRPSSEIVLGTLKKLKDSNKAGKKFPSCKPNFLHRMQLDGYNKELRLDEQRIRDQKKRDICKEQDICLIEVSYKCDPFPFIKHILIEKGFLDEFS</sequence>
<name>A0A9W4SZB3_9GLOM</name>
<proteinExistence type="predicted"/>
<gene>
    <name evidence="1" type="ORF">FWILDA_LOCUS12392</name>
</gene>
<keyword evidence="2" id="KW-1185">Reference proteome</keyword>
<dbReference type="OrthoDB" id="4540587at2759"/>
<dbReference type="InterPro" id="IPR023211">
    <property type="entry name" value="DNA_pol_palm_dom_sf"/>
</dbReference>
<evidence type="ECO:0000313" key="1">
    <source>
        <dbReference type="EMBL" id="CAI2186071.1"/>
    </source>
</evidence>
<comment type="caution">
    <text evidence="1">The sequence shown here is derived from an EMBL/GenBank/DDBJ whole genome shotgun (WGS) entry which is preliminary data.</text>
</comment>